<dbReference type="EMBL" id="JACJFM010000047">
    <property type="protein sequence ID" value="MBB1489220.1"/>
    <property type="molecule type" value="Genomic_DNA"/>
</dbReference>
<dbReference type="RefSeq" id="WP_182811093.1">
    <property type="nucleotide sequence ID" value="NZ_JACJFM010000047.1"/>
</dbReference>
<gene>
    <name evidence="7" type="ORF">H4O21_21650</name>
</gene>
<keyword evidence="4" id="KW-0175">Coiled coil</keyword>
<dbReference type="CDD" id="cd01949">
    <property type="entry name" value="GGDEF"/>
    <property type="match status" value="1"/>
</dbReference>
<dbReference type="SUPFAM" id="SSF55073">
    <property type="entry name" value="Nucleotide cyclase"/>
    <property type="match status" value="1"/>
</dbReference>
<reference evidence="7 8" key="1">
    <citation type="submission" date="2020-08" db="EMBL/GenBank/DDBJ databases">
        <title>Oceanospirillum sp. nov. isolated from marine sediment.</title>
        <authorList>
            <person name="Ji X."/>
        </authorList>
    </citation>
    <scope>NUCLEOTIDE SEQUENCE [LARGE SCALE GENOMIC DNA]</scope>
    <source>
        <strain evidence="7 8">D5</strain>
    </source>
</reference>
<dbReference type="SMART" id="SM00267">
    <property type="entry name" value="GGDEF"/>
    <property type="match status" value="1"/>
</dbReference>
<dbReference type="SUPFAM" id="SSF109604">
    <property type="entry name" value="HD-domain/PDEase-like"/>
    <property type="match status" value="1"/>
</dbReference>
<evidence type="ECO:0000313" key="7">
    <source>
        <dbReference type="EMBL" id="MBB1489220.1"/>
    </source>
</evidence>
<dbReference type="InterPro" id="IPR013976">
    <property type="entry name" value="HDOD"/>
</dbReference>
<evidence type="ECO:0000256" key="1">
    <source>
        <dbReference type="ARBA" id="ARBA00001946"/>
    </source>
</evidence>
<dbReference type="GO" id="GO:0005886">
    <property type="term" value="C:plasma membrane"/>
    <property type="evidence" value="ECO:0007669"/>
    <property type="project" value="TreeGrafter"/>
</dbReference>
<sequence length="497" mass="55732">MNQAFVEKLENCQTLPSLPIIAMQVIEHAKKDDSDSALIADILEKDPAMASKIVALANSAANFPRSPIVTVQDAITRMGLDMTMTLALSFSFAKAMHDCNMNSMDHEVFWRRCLVSGLAARTIARHLKLEKPERFFLAGLIQDIGMLAMNEIEPDRYGVVYHSAVDHAQLYLFEKSEFGTTHAETGAWLLDYWGMPEFYVDLIRESHTECNKNSSGGTKSIAFACKYAELWVQDNAKEKMSFLISNSDKCQLFSNKEIAEIIEAITAQIPSINNIFETNIETEFSPAELIEEAKHLLVERNLKLMQQLASARSEVKEARASERQLKEQLKKDQLTGVFNRAHIENISEKAFVRASKTGKPLTVMFLDVDHFKQVNDKYGHQMGDYALKVFARALAKYTGKAGYVGRYGGEEFVIIMPDISSDVAMTIAKRLREGLKQTPVKMDNNLRITLQASIGIATHAPGAKRSFNSIDKLLDAADKTMYRAKHTGRDKAIIYSP</sequence>
<dbReference type="InterPro" id="IPR043128">
    <property type="entry name" value="Rev_trsase/Diguanyl_cyclase"/>
</dbReference>
<dbReference type="Proteomes" id="UP000565262">
    <property type="component" value="Unassembled WGS sequence"/>
</dbReference>
<dbReference type="PROSITE" id="PS50887">
    <property type="entry name" value="GGDEF"/>
    <property type="match status" value="1"/>
</dbReference>
<evidence type="ECO:0000313" key="8">
    <source>
        <dbReference type="Proteomes" id="UP000565262"/>
    </source>
</evidence>
<evidence type="ECO:0000256" key="2">
    <source>
        <dbReference type="ARBA" id="ARBA00012528"/>
    </source>
</evidence>
<dbReference type="GO" id="GO:0043709">
    <property type="term" value="P:cell adhesion involved in single-species biofilm formation"/>
    <property type="evidence" value="ECO:0007669"/>
    <property type="project" value="TreeGrafter"/>
</dbReference>
<dbReference type="InterPro" id="IPR029787">
    <property type="entry name" value="Nucleotide_cyclase"/>
</dbReference>
<organism evidence="7 8">
    <name type="scientific">Oceanospirillum sediminis</name>
    <dbReference type="NCBI Taxonomy" id="2760088"/>
    <lineage>
        <taxon>Bacteria</taxon>
        <taxon>Pseudomonadati</taxon>
        <taxon>Pseudomonadota</taxon>
        <taxon>Gammaproteobacteria</taxon>
        <taxon>Oceanospirillales</taxon>
        <taxon>Oceanospirillaceae</taxon>
        <taxon>Oceanospirillum</taxon>
    </lineage>
</organism>
<name>A0A839IWZ7_9GAMM</name>
<feature type="domain" description="HDOD" evidence="6">
    <location>
        <begin position="15"/>
        <end position="209"/>
    </location>
</feature>
<evidence type="ECO:0000256" key="3">
    <source>
        <dbReference type="ARBA" id="ARBA00034247"/>
    </source>
</evidence>
<accession>A0A839IWZ7</accession>
<dbReference type="GO" id="GO:0052621">
    <property type="term" value="F:diguanylate cyclase activity"/>
    <property type="evidence" value="ECO:0007669"/>
    <property type="project" value="UniProtKB-EC"/>
</dbReference>
<dbReference type="FunFam" id="3.30.70.270:FF:000001">
    <property type="entry name" value="Diguanylate cyclase domain protein"/>
    <property type="match status" value="1"/>
</dbReference>
<feature type="coiled-coil region" evidence="4">
    <location>
        <begin position="301"/>
        <end position="335"/>
    </location>
</feature>
<dbReference type="GO" id="GO:1902201">
    <property type="term" value="P:negative regulation of bacterial-type flagellum-dependent cell motility"/>
    <property type="evidence" value="ECO:0007669"/>
    <property type="project" value="TreeGrafter"/>
</dbReference>
<feature type="domain" description="GGDEF" evidence="5">
    <location>
        <begin position="359"/>
        <end position="497"/>
    </location>
</feature>
<dbReference type="InterPro" id="IPR000160">
    <property type="entry name" value="GGDEF_dom"/>
</dbReference>
<evidence type="ECO:0000259" key="5">
    <source>
        <dbReference type="PROSITE" id="PS50887"/>
    </source>
</evidence>
<dbReference type="Gene3D" id="1.10.3210.10">
    <property type="entry name" value="Hypothetical protein af1432"/>
    <property type="match status" value="1"/>
</dbReference>
<dbReference type="NCBIfam" id="TIGR00254">
    <property type="entry name" value="GGDEF"/>
    <property type="match status" value="1"/>
</dbReference>
<dbReference type="InterPro" id="IPR050469">
    <property type="entry name" value="Diguanylate_Cyclase"/>
</dbReference>
<dbReference type="PANTHER" id="PTHR45138">
    <property type="entry name" value="REGULATORY COMPONENTS OF SENSORY TRANSDUCTION SYSTEM"/>
    <property type="match status" value="1"/>
</dbReference>
<comment type="cofactor">
    <cofactor evidence="1">
        <name>Mg(2+)</name>
        <dbReference type="ChEBI" id="CHEBI:18420"/>
    </cofactor>
</comment>
<evidence type="ECO:0000256" key="4">
    <source>
        <dbReference type="SAM" id="Coils"/>
    </source>
</evidence>
<keyword evidence="8" id="KW-1185">Reference proteome</keyword>
<dbReference type="PROSITE" id="PS51833">
    <property type="entry name" value="HDOD"/>
    <property type="match status" value="1"/>
</dbReference>
<comment type="caution">
    <text evidence="7">The sequence shown here is derived from an EMBL/GenBank/DDBJ whole genome shotgun (WGS) entry which is preliminary data.</text>
</comment>
<dbReference type="Pfam" id="PF00990">
    <property type="entry name" value="GGDEF"/>
    <property type="match status" value="1"/>
</dbReference>
<comment type="catalytic activity">
    <reaction evidence="3">
        <text>2 GTP = 3',3'-c-di-GMP + 2 diphosphate</text>
        <dbReference type="Rhea" id="RHEA:24898"/>
        <dbReference type="ChEBI" id="CHEBI:33019"/>
        <dbReference type="ChEBI" id="CHEBI:37565"/>
        <dbReference type="ChEBI" id="CHEBI:58805"/>
        <dbReference type="EC" id="2.7.7.65"/>
    </reaction>
</comment>
<dbReference type="EC" id="2.7.7.65" evidence="2"/>
<dbReference type="PANTHER" id="PTHR45138:SF9">
    <property type="entry name" value="DIGUANYLATE CYCLASE DGCM-RELATED"/>
    <property type="match status" value="1"/>
</dbReference>
<proteinExistence type="predicted"/>
<dbReference type="Pfam" id="PF08668">
    <property type="entry name" value="HDOD"/>
    <property type="match status" value="1"/>
</dbReference>
<evidence type="ECO:0000259" key="6">
    <source>
        <dbReference type="PROSITE" id="PS51833"/>
    </source>
</evidence>
<protein>
    <recommendedName>
        <fullName evidence="2">diguanylate cyclase</fullName>
        <ecNumber evidence="2">2.7.7.65</ecNumber>
    </recommendedName>
</protein>
<dbReference type="AlphaFoldDB" id="A0A839IWZ7"/>
<dbReference type="Gene3D" id="3.30.70.270">
    <property type="match status" value="1"/>
</dbReference>